<keyword evidence="9" id="KW-1185">Reference proteome</keyword>
<dbReference type="Pfam" id="PF22527">
    <property type="entry name" value="DEXQc_Suv3"/>
    <property type="match status" value="1"/>
</dbReference>
<dbReference type="Proteomes" id="UP000539175">
    <property type="component" value="Unassembled WGS sequence"/>
</dbReference>
<proteinExistence type="predicted"/>
<dbReference type="RefSeq" id="WP_184806839.1">
    <property type="nucleotide sequence ID" value="NZ_JACIIZ010000017.1"/>
</dbReference>
<evidence type="ECO:0000256" key="5">
    <source>
        <dbReference type="SAM" id="MobiDB-lite"/>
    </source>
</evidence>
<dbReference type="InterPro" id="IPR022192">
    <property type="entry name" value="SUV3_C"/>
</dbReference>
<protein>
    <submittedName>
        <fullName evidence="8">ATP-dependent RNA helicase SUPV3L1/SUV3</fullName>
        <ecNumber evidence="8">3.6.4.13</ecNumber>
    </submittedName>
</protein>
<dbReference type="EMBL" id="JACIIZ010000017">
    <property type="protein sequence ID" value="MBB6254431.1"/>
    <property type="molecule type" value="Genomic_DNA"/>
</dbReference>
<dbReference type="InterPro" id="IPR027417">
    <property type="entry name" value="P-loop_NTPase"/>
</dbReference>
<dbReference type="InterPro" id="IPR050699">
    <property type="entry name" value="RNA-DNA_Helicase"/>
</dbReference>
<sequence length="747" mass="82715">MTPDTPPVSDTPASDTGTHGWDPDLLLAVATTEEGCATLAQLGLVRPRQAAAMGLVPLPLVLPDKEQVWVEAARQEELLAIVQRRAAEAVARPALLTSARPLLREGGYEITPAVVPDRVRVSQRLEVRLPSFPHPYRLNVDRTFSVGELSGLDGDALVNLVGTDGKLQGRRRDAESSLARRLAEIEAEVASDAEAQAEIRDRLWRGTHHLTDAPSVLRRWEREVAAWAQDRIHARGRSFVDSHFDLKRYEDLFPQARSMPRRLVLVVGPTNSGKTHRAMQALKDARSGAYLAPLRLLALEIMDRLNKEGVAASLVTGEEEIRVPGARITASTVEMLDPENRLEVAVIDEVQMLADPERGWAWSAALVGVPAETVYLLGSPDIRPVIERMAEYLGEPLEVVELERKTPLKLIDRRLEWSDVQAGDALIAFSRREVHSVRETIRAKGLSAAVIYGALAPEVRRREAERFTTGEADVVVATDAIGMGLNLPVRRVLFTNLEKFDGHEVRPLKGSEVRQIAGRAGRYGKFEVGEYGVVGRGSPNALRHMYKAADEAVHAGMALTLRPTRTMLERLATYIDTDRLVPLVDCFAAADTRGSPYALANLTPVRKMAVALDARRLDFARRLTLLFMPADLDRETDADLVYGICRALERDQPLLLDNVAGKRIDSLDDLGLEAQSRICDLYYWATRKFSAMFPDREAVTERRAAVAERLAQVLALRSRARAAGENPNKPKPGFRGAARKRYGPKRK</sequence>
<dbReference type="Gene3D" id="3.40.50.300">
    <property type="entry name" value="P-loop containing nucleotide triphosphate hydrolases"/>
    <property type="match status" value="2"/>
</dbReference>
<dbReference type="GO" id="GO:0003724">
    <property type="term" value="F:RNA helicase activity"/>
    <property type="evidence" value="ECO:0007669"/>
    <property type="project" value="UniProtKB-EC"/>
</dbReference>
<evidence type="ECO:0000256" key="3">
    <source>
        <dbReference type="ARBA" id="ARBA00022806"/>
    </source>
</evidence>
<evidence type="ECO:0000313" key="8">
    <source>
        <dbReference type="EMBL" id="MBB6254431.1"/>
    </source>
</evidence>
<name>A0A7X0EGT4_9PROT</name>
<reference evidence="8 9" key="1">
    <citation type="submission" date="2020-08" db="EMBL/GenBank/DDBJ databases">
        <title>Genomic Encyclopedia of Type Strains, Phase IV (KMG-IV): sequencing the most valuable type-strain genomes for metagenomic binning, comparative biology and taxonomic classification.</title>
        <authorList>
            <person name="Goeker M."/>
        </authorList>
    </citation>
    <scope>NUCLEOTIDE SEQUENCE [LARGE SCALE GENOMIC DNA]</scope>
    <source>
        <strain evidence="8 9">DSM 22198</strain>
    </source>
</reference>
<accession>A0A7X0EGT4</accession>
<feature type="region of interest" description="Disordered" evidence="5">
    <location>
        <begin position="1"/>
        <end position="20"/>
    </location>
</feature>
<evidence type="ECO:0000259" key="6">
    <source>
        <dbReference type="PROSITE" id="PS51192"/>
    </source>
</evidence>
<dbReference type="Gene3D" id="1.20.272.40">
    <property type="match status" value="1"/>
</dbReference>
<dbReference type="InterPro" id="IPR014001">
    <property type="entry name" value="Helicase_ATP-bd"/>
</dbReference>
<evidence type="ECO:0000259" key="7">
    <source>
        <dbReference type="PROSITE" id="PS51194"/>
    </source>
</evidence>
<dbReference type="InterPro" id="IPR055206">
    <property type="entry name" value="DEXQc_SUV3"/>
</dbReference>
<keyword evidence="1" id="KW-0547">Nucleotide-binding</keyword>
<feature type="domain" description="Helicase ATP-binding" evidence="6">
    <location>
        <begin position="255"/>
        <end position="364"/>
    </location>
</feature>
<dbReference type="InterPro" id="IPR001650">
    <property type="entry name" value="Helicase_C-like"/>
</dbReference>
<dbReference type="GO" id="GO:0005524">
    <property type="term" value="F:ATP binding"/>
    <property type="evidence" value="ECO:0007669"/>
    <property type="project" value="UniProtKB-KW"/>
</dbReference>
<dbReference type="PROSITE" id="PS51192">
    <property type="entry name" value="HELICASE_ATP_BIND_1"/>
    <property type="match status" value="1"/>
</dbReference>
<dbReference type="EC" id="3.6.4.13" evidence="8"/>
<gene>
    <name evidence="8" type="ORF">FHS74_005020</name>
</gene>
<dbReference type="AlphaFoldDB" id="A0A7X0EGT4"/>
<feature type="compositionally biased region" description="Basic residues" evidence="5">
    <location>
        <begin position="737"/>
        <end position="747"/>
    </location>
</feature>
<dbReference type="Pfam" id="PF00271">
    <property type="entry name" value="Helicase_C"/>
    <property type="match status" value="1"/>
</dbReference>
<dbReference type="PANTHER" id="PTHR12131">
    <property type="entry name" value="ATP-DEPENDENT RNA AND DNA HELICASE"/>
    <property type="match status" value="1"/>
</dbReference>
<dbReference type="Gene3D" id="1.20.58.1080">
    <property type="match status" value="1"/>
</dbReference>
<evidence type="ECO:0000313" key="9">
    <source>
        <dbReference type="Proteomes" id="UP000539175"/>
    </source>
</evidence>
<dbReference type="Pfam" id="PF12513">
    <property type="entry name" value="SUV3_C"/>
    <property type="match status" value="1"/>
</dbReference>
<evidence type="ECO:0000256" key="4">
    <source>
        <dbReference type="ARBA" id="ARBA00022840"/>
    </source>
</evidence>
<organism evidence="8 9">
    <name type="scientific">Nitrospirillum iridis</name>
    <dbReference type="NCBI Taxonomy" id="765888"/>
    <lineage>
        <taxon>Bacteria</taxon>
        <taxon>Pseudomonadati</taxon>
        <taxon>Pseudomonadota</taxon>
        <taxon>Alphaproteobacteria</taxon>
        <taxon>Rhodospirillales</taxon>
        <taxon>Azospirillaceae</taxon>
        <taxon>Nitrospirillum</taxon>
    </lineage>
</organism>
<keyword evidence="2 8" id="KW-0378">Hydrolase</keyword>
<feature type="domain" description="Helicase C-terminal" evidence="7">
    <location>
        <begin position="410"/>
        <end position="565"/>
    </location>
</feature>
<feature type="region of interest" description="Disordered" evidence="5">
    <location>
        <begin position="721"/>
        <end position="747"/>
    </location>
</feature>
<dbReference type="PANTHER" id="PTHR12131:SF1">
    <property type="entry name" value="ATP-DEPENDENT RNA HELICASE SUPV3L1, MITOCHONDRIAL-RELATED"/>
    <property type="match status" value="1"/>
</dbReference>
<dbReference type="SMART" id="SM00490">
    <property type="entry name" value="HELICc"/>
    <property type="match status" value="1"/>
</dbReference>
<evidence type="ECO:0000256" key="2">
    <source>
        <dbReference type="ARBA" id="ARBA00022801"/>
    </source>
</evidence>
<dbReference type="SMART" id="SM00487">
    <property type="entry name" value="DEXDc"/>
    <property type="match status" value="1"/>
</dbReference>
<comment type="caution">
    <text evidence="8">The sequence shown here is derived from an EMBL/GenBank/DDBJ whole genome shotgun (WGS) entry which is preliminary data.</text>
</comment>
<dbReference type="PROSITE" id="PS51194">
    <property type="entry name" value="HELICASE_CTER"/>
    <property type="match status" value="1"/>
</dbReference>
<dbReference type="GO" id="GO:0016787">
    <property type="term" value="F:hydrolase activity"/>
    <property type="evidence" value="ECO:0007669"/>
    <property type="project" value="UniProtKB-KW"/>
</dbReference>
<keyword evidence="4" id="KW-0067">ATP-binding</keyword>
<dbReference type="SUPFAM" id="SSF52540">
    <property type="entry name" value="P-loop containing nucleoside triphosphate hydrolases"/>
    <property type="match status" value="1"/>
</dbReference>
<evidence type="ECO:0000256" key="1">
    <source>
        <dbReference type="ARBA" id="ARBA00022741"/>
    </source>
</evidence>
<keyword evidence="3 8" id="KW-0347">Helicase</keyword>